<reference evidence="2 3" key="1">
    <citation type="submission" date="2016-11" db="EMBL/GenBank/DDBJ databases">
        <title>Whole Genome Sequencing of Mucilaginibacter polytrichastri RG4-7(T) isolated from the moss sample.</title>
        <authorList>
            <person name="Li Y."/>
        </authorList>
    </citation>
    <scope>NUCLEOTIDE SEQUENCE [LARGE SCALE GENOMIC DNA]</scope>
    <source>
        <strain evidence="2 3">RG4-7</strain>
    </source>
</reference>
<dbReference type="InterPro" id="IPR009589">
    <property type="entry name" value="PH_YyaB-like"/>
</dbReference>
<proteinExistence type="predicted"/>
<keyword evidence="3" id="KW-1185">Reference proteome</keyword>
<evidence type="ECO:0000313" key="3">
    <source>
        <dbReference type="Proteomes" id="UP000186720"/>
    </source>
</evidence>
<organism evidence="2 3">
    <name type="scientific">Mucilaginibacter polytrichastri</name>
    <dbReference type="NCBI Taxonomy" id="1302689"/>
    <lineage>
        <taxon>Bacteria</taxon>
        <taxon>Pseudomonadati</taxon>
        <taxon>Bacteroidota</taxon>
        <taxon>Sphingobacteriia</taxon>
        <taxon>Sphingobacteriales</taxon>
        <taxon>Sphingobacteriaceae</taxon>
        <taxon>Mucilaginibacter</taxon>
    </lineage>
</organism>
<dbReference type="AlphaFoldDB" id="A0A1Q5ZUY4"/>
<gene>
    <name evidence="2" type="ORF">RG47T_1002</name>
</gene>
<dbReference type="EMBL" id="MPPL01000001">
    <property type="protein sequence ID" value="OKS85556.1"/>
    <property type="molecule type" value="Genomic_DNA"/>
</dbReference>
<feature type="domain" description="Uncharacterized protein YyaB-like PH" evidence="1">
    <location>
        <begin position="4"/>
        <end position="78"/>
    </location>
</feature>
<sequence>MLNTKYTINNDALIIKSGLIIKIDIDIKKIKKVIPNNTIWSAPALSSDRIEIFYNTYDSVVISPKNKKEFIEMLKQINPAIVSEV</sequence>
<dbReference type="Pfam" id="PF06713">
    <property type="entry name" value="bPH_4"/>
    <property type="match status" value="1"/>
</dbReference>
<accession>A0A1Q5ZUY4</accession>
<dbReference type="Proteomes" id="UP000186720">
    <property type="component" value="Unassembled WGS sequence"/>
</dbReference>
<dbReference type="GO" id="GO:0030153">
    <property type="term" value="P:bacteriocin immunity"/>
    <property type="evidence" value="ECO:0007669"/>
    <property type="project" value="InterPro"/>
</dbReference>
<dbReference type="STRING" id="1302689.RG47T_1002"/>
<evidence type="ECO:0000259" key="1">
    <source>
        <dbReference type="Pfam" id="PF06713"/>
    </source>
</evidence>
<protein>
    <recommendedName>
        <fullName evidence="1">Uncharacterized protein YyaB-like PH domain-containing protein</fullName>
    </recommendedName>
</protein>
<comment type="caution">
    <text evidence="2">The sequence shown here is derived from an EMBL/GenBank/DDBJ whole genome shotgun (WGS) entry which is preliminary data.</text>
</comment>
<name>A0A1Q5ZUY4_9SPHI</name>
<evidence type="ECO:0000313" key="2">
    <source>
        <dbReference type="EMBL" id="OKS85556.1"/>
    </source>
</evidence>